<dbReference type="OMA" id="WECDGSE"/>
<name>C1ED52_MICCC</name>
<organism evidence="2 3">
    <name type="scientific">Micromonas commoda (strain RCC299 / NOUM17 / CCMP2709)</name>
    <name type="common">Picoplanktonic green alga</name>
    <dbReference type="NCBI Taxonomy" id="296587"/>
    <lineage>
        <taxon>Eukaryota</taxon>
        <taxon>Viridiplantae</taxon>
        <taxon>Chlorophyta</taxon>
        <taxon>Mamiellophyceae</taxon>
        <taxon>Mamiellales</taxon>
        <taxon>Mamiellaceae</taxon>
        <taxon>Micromonas</taxon>
    </lineage>
</organism>
<evidence type="ECO:0000256" key="1">
    <source>
        <dbReference type="SAM" id="SignalP"/>
    </source>
</evidence>
<keyword evidence="3" id="KW-1185">Reference proteome</keyword>
<accession>C1ED52</accession>
<dbReference type="RefSeq" id="XP_002504764.1">
    <property type="nucleotide sequence ID" value="XM_002504718.1"/>
</dbReference>
<feature type="chain" id="PRO_5002906832" evidence="1">
    <location>
        <begin position="33"/>
        <end position="453"/>
    </location>
</feature>
<evidence type="ECO:0000313" key="2">
    <source>
        <dbReference type="EMBL" id="ACO66022.1"/>
    </source>
</evidence>
<gene>
    <name evidence="2" type="ORF">MICPUN_102507</name>
</gene>
<proteinExistence type="predicted"/>
<dbReference type="EMBL" id="CP001329">
    <property type="protein sequence ID" value="ACO66022.1"/>
    <property type="molecule type" value="Genomic_DNA"/>
</dbReference>
<dbReference type="InParanoid" id="C1ED52"/>
<dbReference type="GeneID" id="8246300"/>
<dbReference type="KEGG" id="mis:MICPUN_102507"/>
<dbReference type="Proteomes" id="UP000002009">
    <property type="component" value="Chromosome 9"/>
</dbReference>
<dbReference type="AlphaFoldDB" id="C1ED52"/>
<keyword evidence="1" id="KW-0732">Signal</keyword>
<protein>
    <submittedName>
        <fullName evidence="2">Uncharacterized protein</fullName>
    </submittedName>
</protein>
<evidence type="ECO:0000313" key="3">
    <source>
        <dbReference type="Proteomes" id="UP000002009"/>
    </source>
</evidence>
<feature type="signal peptide" evidence="1">
    <location>
        <begin position="1"/>
        <end position="32"/>
    </location>
</feature>
<reference evidence="2 3" key="1">
    <citation type="journal article" date="2009" name="Science">
        <title>Green evolution and dynamic adaptations revealed by genomes of the marine picoeukaryotes Micromonas.</title>
        <authorList>
            <person name="Worden A.Z."/>
            <person name="Lee J.H."/>
            <person name="Mock T."/>
            <person name="Rouze P."/>
            <person name="Simmons M.P."/>
            <person name="Aerts A.L."/>
            <person name="Allen A.E."/>
            <person name="Cuvelier M.L."/>
            <person name="Derelle E."/>
            <person name="Everett M.V."/>
            <person name="Foulon E."/>
            <person name="Grimwood J."/>
            <person name="Gundlach H."/>
            <person name="Henrissat B."/>
            <person name="Napoli C."/>
            <person name="McDonald S.M."/>
            <person name="Parker M.S."/>
            <person name="Rombauts S."/>
            <person name="Salamov A."/>
            <person name="Von Dassow P."/>
            <person name="Badger J.H."/>
            <person name="Coutinho P.M."/>
            <person name="Demir E."/>
            <person name="Dubchak I."/>
            <person name="Gentemann C."/>
            <person name="Eikrem W."/>
            <person name="Gready J.E."/>
            <person name="John U."/>
            <person name="Lanier W."/>
            <person name="Lindquist E.A."/>
            <person name="Lucas S."/>
            <person name="Mayer K.F."/>
            <person name="Moreau H."/>
            <person name="Not F."/>
            <person name="Otillar R."/>
            <person name="Panaud O."/>
            <person name="Pangilinan J."/>
            <person name="Paulsen I."/>
            <person name="Piegu B."/>
            <person name="Poliakov A."/>
            <person name="Robbens S."/>
            <person name="Schmutz J."/>
            <person name="Toulza E."/>
            <person name="Wyss T."/>
            <person name="Zelensky A."/>
            <person name="Zhou K."/>
            <person name="Armbrust E.V."/>
            <person name="Bhattacharya D."/>
            <person name="Goodenough U.W."/>
            <person name="Van de Peer Y."/>
            <person name="Grigoriev I.V."/>
        </authorList>
    </citation>
    <scope>NUCLEOTIDE SEQUENCE [LARGE SCALE GENOMIC DNA]</scope>
    <source>
        <strain evidence="3">RCC299 / NOUM17</strain>
    </source>
</reference>
<dbReference type="OrthoDB" id="501406at2759"/>
<sequence>MAMGRGRRLLRRLLPPCVCVLIPIVLWASSSGRGANGVGTYDQALSSAVGGVVDPFSRAPAVTGGSGQGQRDVVDGKPLVAVYFTGQARSLNRTKCSIDRNLFQPLIARGFQPVVFALGEMDANAGLYQEVLGEKALPAGVTLGGLEVISRPQVAFPRNEPVAGEVSIPHSCYEALRKKPMRWYHSGGGSEKDSKNTLYGAEVLSQLYYRAKVDVMRVEWEKDQGKKFEWVVNARPDNIYVNALPDLTSLPADGTVYVPSWGHGFDPKSSSKVKRRAGLNDRFAFGGADAMSSYHDLYNRLCSETNTIADARMPPKMNFEQMMWWYLAREDVARTVSRVRSIPGEFWFLRLRHGPTSTWPLEHPGHLPPLVKDWPEDKRWEVWSAAARQTWSCDGGRAAEQGECWLRLSAESRAGSTWWRWAVSKFWKSAANRASPGGALDNLFRRRCGLLEA</sequence>